<name>A0A9W8I0C4_9FUNG</name>
<feature type="region of interest" description="Disordered" evidence="1">
    <location>
        <begin position="231"/>
        <end position="252"/>
    </location>
</feature>
<feature type="region of interest" description="Disordered" evidence="1">
    <location>
        <begin position="56"/>
        <end position="154"/>
    </location>
</feature>
<feature type="compositionally biased region" description="Low complexity" evidence="1">
    <location>
        <begin position="117"/>
        <end position="140"/>
    </location>
</feature>
<proteinExistence type="predicted"/>
<protein>
    <submittedName>
        <fullName evidence="3">Uncharacterized protein</fullName>
    </submittedName>
</protein>
<gene>
    <name evidence="3" type="ORF">H4R20_002263</name>
</gene>
<dbReference type="OrthoDB" id="5588692at2759"/>
<feature type="compositionally biased region" description="Basic and acidic residues" evidence="1">
    <location>
        <begin position="70"/>
        <end position="81"/>
    </location>
</feature>
<dbReference type="AlphaFoldDB" id="A0A9W8I0C4"/>
<evidence type="ECO:0000313" key="3">
    <source>
        <dbReference type="EMBL" id="KAJ2805024.1"/>
    </source>
</evidence>
<keyword evidence="4" id="KW-1185">Reference proteome</keyword>
<accession>A0A9W8I0C4</accession>
<comment type="caution">
    <text evidence="3">The sequence shown here is derived from an EMBL/GenBank/DDBJ whole genome shotgun (WGS) entry which is preliminary data.</text>
</comment>
<evidence type="ECO:0000313" key="4">
    <source>
        <dbReference type="Proteomes" id="UP001140094"/>
    </source>
</evidence>
<sequence length="359" mass="37455">MSRQIISSSLHGDGGAGARCGCGSVCVKCSSPATAADVQQARGGAAVTRHGGMRALRSWSSSEHSAGSDGEARRAGSERRSSVAGPMGSAGSSAGSRTSRTPRSLHTWAEEDDEEGAGIAQITAQAAQAGSTSSSGRSTQHAATNSSGSSRHTRLRTPYSLSIPSLVGSPQSFTQPFLASRTSVYARHPPSSQLRAAHIDWDRLSLDEIAAWSATKPGLHAASRPHVFARLPQQQQQQQQQHAQGQATRPTHGMATTIPQHYVPLTTATSLGASGPGVSSGAALTDEWSRQAVWNYACRHHPLLASFSVPSALRLSVRWRWGLLCLIAAAALCVLIGVPVALTVLLPREAAALAIVGRS</sequence>
<feature type="compositionally biased region" description="Polar residues" evidence="1">
    <location>
        <begin position="141"/>
        <end position="150"/>
    </location>
</feature>
<keyword evidence="2" id="KW-0472">Membrane</keyword>
<organism evidence="3 4">
    <name type="scientific">Coemansia guatemalensis</name>
    <dbReference type="NCBI Taxonomy" id="2761395"/>
    <lineage>
        <taxon>Eukaryota</taxon>
        <taxon>Fungi</taxon>
        <taxon>Fungi incertae sedis</taxon>
        <taxon>Zoopagomycota</taxon>
        <taxon>Kickxellomycotina</taxon>
        <taxon>Kickxellomycetes</taxon>
        <taxon>Kickxellales</taxon>
        <taxon>Kickxellaceae</taxon>
        <taxon>Coemansia</taxon>
    </lineage>
</organism>
<evidence type="ECO:0000256" key="2">
    <source>
        <dbReference type="SAM" id="Phobius"/>
    </source>
</evidence>
<feature type="compositionally biased region" description="Low complexity" evidence="1">
    <location>
        <begin position="233"/>
        <end position="246"/>
    </location>
</feature>
<keyword evidence="2" id="KW-0812">Transmembrane</keyword>
<keyword evidence="2" id="KW-1133">Transmembrane helix</keyword>
<feature type="transmembrane region" description="Helical" evidence="2">
    <location>
        <begin position="321"/>
        <end position="346"/>
    </location>
</feature>
<reference evidence="3" key="1">
    <citation type="submission" date="2022-07" db="EMBL/GenBank/DDBJ databases">
        <title>Phylogenomic reconstructions and comparative analyses of Kickxellomycotina fungi.</title>
        <authorList>
            <person name="Reynolds N.K."/>
            <person name="Stajich J.E."/>
            <person name="Barry K."/>
            <person name="Grigoriev I.V."/>
            <person name="Crous P."/>
            <person name="Smith M.E."/>
        </authorList>
    </citation>
    <scope>NUCLEOTIDE SEQUENCE</scope>
    <source>
        <strain evidence="3">NRRL 1565</strain>
    </source>
</reference>
<dbReference type="Proteomes" id="UP001140094">
    <property type="component" value="Unassembled WGS sequence"/>
</dbReference>
<dbReference type="EMBL" id="JANBUO010000333">
    <property type="protein sequence ID" value="KAJ2805024.1"/>
    <property type="molecule type" value="Genomic_DNA"/>
</dbReference>
<feature type="compositionally biased region" description="Low complexity" evidence="1">
    <location>
        <begin position="82"/>
        <end position="104"/>
    </location>
</feature>
<evidence type="ECO:0000256" key="1">
    <source>
        <dbReference type="SAM" id="MobiDB-lite"/>
    </source>
</evidence>